<feature type="signal peptide" evidence="6">
    <location>
        <begin position="1"/>
        <end position="25"/>
    </location>
</feature>
<dbReference type="EC" id="5.2.1.8" evidence="2 5"/>
<evidence type="ECO:0000256" key="1">
    <source>
        <dbReference type="ARBA" id="ARBA00000971"/>
    </source>
</evidence>
<dbReference type="InterPro" id="IPR046357">
    <property type="entry name" value="PPIase_dom_sf"/>
</dbReference>
<dbReference type="GO" id="GO:0005737">
    <property type="term" value="C:cytoplasm"/>
    <property type="evidence" value="ECO:0007669"/>
    <property type="project" value="TreeGrafter"/>
</dbReference>
<dbReference type="PROSITE" id="PS50059">
    <property type="entry name" value="FKBP_PPIASE"/>
    <property type="match status" value="2"/>
</dbReference>
<dbReference type="PANTHER" id="PTHR10516:SF443">
    <property type="entry name" value="FK506-BINDING PROTEIN 59-RELATED"/>
    <property type="match status" value="1"/>
</dbReference>
<name>A0A2C8ZKV7_9MICO</name>
<dbReference type="Proteomes" id="UP000219440">
    <property type="component" value="Unassembled WGS sequence"/>
</dbReference>
<keyword evidence="3 5" id="KW-0697">Rotamase</keyword>
<dbReference type="Gene3D" id="3.10.50.40">
    <property type="match status" value="2"/>
</dbReference>
<sequence>MRIVTTMLVTAGLVVSLAACTPASGGGAAADCTPTPSGSISDAVKATGKIGTLPIVIFDSPTSAEKTERTVAIKGDGKVAQQGDTLNVQYSIFNGATGVNIAGTDYTDATLSAFPLNENLLPGFVKTLECSAVGSRVVGVIPPADAFGETGSADLGIEPGQDLVFVADIVSIEAAPPTDGPTTAPLPKADGADQPATAGFPTVVLADDGRPTVTIPDGAPPTELKIAVLKKGDGAEVPPASDVIVHYQGINWNTKEIFDESWARGEPSPFNTAQVIAGFTKALEGQTVGSQVIVIIPPAEGYGEAGRPPSIGGTDTLVFVVDILGLG</sequence>
<evidence type="ECO:0000259" key="7">
    <source>
        <dbReference type="PROSITE" id="PS50059"/>
    </source>
</evidence>
<reference evidence="8 9" key="1">
    <citation type="submission" date="2017-09" db="EMBL/GenBank/DDBJ databases">
        <authorList>
            <person name="Ehlers B."/>
            <person name="Leendertz F.H."/>
        </authorList>
    </citation>
    <scope>NUCLEOTIDE SEQUENCE [LARGE SCALE GENOMIC DNA]</scope>
    <source>
        <strain evidence="8 9">CGMCC 1.05381</strain>
    </source>
</reference>
<comment type="catalytic activity">
    <reaction evidence="1 5">
        <text>[protein]-peptidylproline (omega=180) = [protein]-peptidylproline (omega=0)</text>
        <dbReference type="Rhea" id="RHEA:16237"/>
        <dbReference type="Rhea" id="RHEA-COMP:10747"/>
        <dbReference type="Rhea" id="RHEA-COMP:10748"/>
        <dbReference type="ChEBI" id="CHEBI:83833"/>
        <dbReference type="ChEBI" id="CHEBI:83834"/>
        <dbReference type="EC" id="5.2.1.8"/>
    </reaction>
</comment>
<dbReference type="InterPro" id="IPR050689">
    <property type="entry name" value="FKBP-type_PPIase"/>
</dbReference>
<evidence type="ECO:0000256" key="2">
    <source>
        <dbReference type="ARBA" id="ARBA00013194"/>
    </source>
</evidence>
<dbReference type="Pfam" id="PF00254">
    <property type="entry name" value="FKBP_C"/>
    <property type="match status" value="2"/>
</dbReference>
<dbReference type="AlphaFoldDB" id="A0A2C8ZKV7"/>
<dbReference type="PANTHER" id="PTHR10516">
    <property type="entry name" value="PEPTIDYL-PROLYL CIS-TRANS ISOMERASE"/>
    <property type="match status" value="1"/>
</dbReference>
<protein>
    <recommendedName>
        <fullName evidence="2 5">peptidylprolyl isomerase</fullName>
        <ecNumber evidence="2 5">5.2.1.8</ecNumber>
    </recommendedName>
</protein>
<gene>
    <name evidence="8" type="ORF">SAMN06296378_1572</name>
</gene>
<feature type="domain" description="PPIase FKBP-type" evidence="7">
    <location>
        <begin position="83"/>
        <end position="173"/>
    </location>
</feature>
<evidence type="ECO:0000256" key="5">
    <source>
        <dbReference type="PROSITE-ProRule" id="PRU00277"/>
    </source>
</evidence>
<feature type="chain" id="PRO_5038490791" description="peptidylprolyl isomerase" evidence="6">
    <location>
        <begin position="26"/>
        <end position="327"/>
    </location>
</feature>
<organism evidence="8 9">
    <name type="scientific">Salinibacterium xinjiangense</name>
    <dbReference type="NCBI Taxonomy" id="386302"/>
    <lineage>
        <taxon>Bacteria</taxon>
        <taxon>Bacillati</taxon>
        <taxon>Actinomycetota</taxon>
        <taxon>Actinomycetes</taxon>
        <taxon>Micrococcales</taxon>
        <taxon>Microbacteriaceae</taxon>
        <taxon>Salinibacterium</taxon>
    </lineage>
</organism>
<dbReference type="EMBL" id="OCST01000003">
    <property type="protein sequence ID" value="SOE65519.1"/>
    <property type="molecule type" value="Genomic_DNA"/>
</dbReference>
<evidence type="ECO:0000256" key="6">
    <source>
        <dbReference type="SAM" id="SignalP"/>
    </source>
</evidence>
<evidence type="ECO:0000313" key="9">
    <source>
        <dbReference type="Proteomes" id="UP000219440"/>
    </source>
</evidence>
<accession>A0A2C8ZKV7</accession>
<dbReference type="GO" id="GO:0003755">
    <property type="term" value="F:peptidyl-prolyl cis-trans isomerase activity"/>
    <property type="evidence" value="ECO:0007669"/>
    <property type="project" value="UniProtKB-KW"/>
</dbReference>
<evidence type="ECO:0000256" key="3">
    <source>
        <dbReference type="ARBA" id="ARBA00023110"/>
    </source>
</evidence>
<dbReference type="RefSeq" id="WP_229671200.1">
    <property type="nucleotide sequence ID" value="NZ_BMLC01000001.1"/>
</dbReference>
<keyword evidence="4 5" id="KW-0413">Isomerase</keyword>
<keyword evidence="9" id="KW-1185">Reference proteome</keyword>
<evidence type="ECO:0000313" key="8">
    <source>
        <dbReference type="EMBL" id="SOE65519.1"/>
    </source>
</evidence>
<dbReference type="PROSITE" id="PS51257">
    <property type="entry name" value="PROKAR_LIPOPROTEIN"/>
    <property type="match status" value="1"/>
</dbReference>
<evidence type="ECO:0000256" key="4">
    <source>
        <dbReference type="ARBA" id="ARBA00023235"/>
    </source>
</evidence>
<proteinExistence type="predicted"/>
<feature type="domain" description="PPIase FKBP-type" evidence="7">
    <location>
        <begin position="240"/>
        <end position="327"/>
    </location>
</feature>
<dbReference type="SUPFAM" id="SSF54534">
    <property type="entry name" value="FKBP-like"/>
    <property type="match status" value="2"/>
</dbReference>
<keyword evidence="6" id="KW-0732">Signal</keyword>
<dbReference type="InterPro" id="IPR001179">
    <property type="entry name" value="PPIase_FKBP_dom"/>
</dbReference>